<dbReference type="OrthoDB" id="3781030at2"/>
<gene>
    <name evidence="2" type="ORF">FOE78_18615</name>
</gene>
<organism evidence="2 3">
    <name type="scientific">Microlunatus elymi</name>
    <dbReference type="NCBI Taxonomy" id="2596828"/>
    <lineage>
        <taxon>Bacteria</taxon>
        <taxon>Bacillati</taxon>
        <taxon>Actinomycetota</taxon>
        <taxon>Actinomycetes</taxon>
        <taxon>Propionibacteriales</taxon>
        <taxon>Propionibacteriaceae</taxon>
        <taxon>Microlunatus</taxon>
    </lineage>
</organism>
<dbReference type="Proteomes" id="UP000319263">
    <property type="component" value="Chromosome"/>
</dbReference>
<feature type="transmembrane region" description="Helical" evidence="1">
    <location>
        <begin position="87"/>
        <end position="104"/>
    </location>
</feature>
<name>A0A516Q2J8_9ACTN</name>
<keyword evidence="1" id="KW-0812">Transmembrane</keyword>
<dbReference type="NCBIfam" id="NF041646">
    <property type="entry name" value="VC0807_fam"/>
    <property type="match status" value="1"/>
</dbReference>
<keyword evidence="3" id="KW-1185">Reference proteome</keyword>
<dbReference type="EMBL" id="CP041692">
    <property type="protein sequence ID" value="QDP97654.1"/>
    <property type="molecule type" value="Genomic_DNA"/>
</dbReference>
<dbReference type="KEGG" id="mik:FOE78_18615"/>
<evidence type="ECO:0008006" key="4">
    <source>
        <dbReference type="Google" id="ProtNLM"/>
    </source>
</evidence>
<proteinExistence type="predicted"/>
<sequence length="212" mass="23043">MILSIVWVLFLDAGLAVGAYLTARALGADLFAALLIGTIVAGLRAAYVIIRRHEVDAFSLFMIATFGIGLVMSVLTGSPRFLLAKDSIATAVSGMIFLSTLLAGKPMMFYLAQRFGASSAEERLEWQRLWPTNAGFRALFRRQTVVWGIAFLVEAVAKLILVLLLPVATMAPIVPFFTPVLITTLVIWTVRDSAKAQRRLRAEAASPSVVES</sequence>
<protein>
    <recommendedName>
        <fullName evidence="4">Intracellular septation protein A</fullName>
    </recommendedName>
</protein>
<reference evidence="2 3" key="1">
    <citation type="submission" date="2019-07" db="EMBL/GenBank/DDBJ databases">
        <title>Microlunatus dokdonensis sp. nov. isolated from the rhizospheric soil of the wild plant Elymus tsukushiensis.</title>
        <authorList>
            <person name="Ghim S.-Y."/>
            <person name="Hwang Y.-J."/>
            <person name="Son J.-S."/>
            <person name="Shin J.-H."/>
        </authorList>
    </citation>
    <scope>NUCLEOTIDE SEQUENCE [LARGE SCALE GENOMIC DNA]</scope>
    <source>
        <strain evidence="2 3">KUDC0627</strain>
    </source>
</reference>
<dbReference type="AlphaFoldDB" id="A0A516Q2J8"/>
<feature type="transmembrane region" description="Helical" evidence="1">
    <location>
        <begin position="28"/>
        <end position="50"/>
    </location>
</feature>
<evidence type="ECO:0000256" key="1">
    <source>
        <dbReference type="SAM" id="Phobius"/>
    </source>
</evidence>
<accession>A0A516Q2J8</accession>
<feature type="transmembrane region" description="Helical" evidence="1">
    <location>
        <begin position="173"/>
        <end position="191"/>
    </location>
</feature>
<evidence type="ECO:0000313" key="3">
    <source>
        <dbReference type="Proteomes" id="UP000319263"/>
    </source>
</evidence>
<dbReference type="RefSeq" id="WP_143987611.1">
    <property type="nucleotide sequence ID" value="NZ_CP041692.1"/>
</dbReference>
<keyword evidence="1" id="KW-0472">Membrane</keyword>
<feature type="transmembrane region" description="Helical" evidence="1">
    <location>
        <begin position="145"/>
        <end position="167"/>
    </location>
</feature>
<evidence type="ECO:0000313" key="2">
    <source>
        <dbReference type="EMBL" id="QDP97654.1"/>
    </source>
</evidence>
<feature type="transmembrane region" description="Helical" evidence="1">
    <location>
        <begin position="57"/>
        <end position="75"/>
    </location>
</feature>
<keyword evidence="1" id="KW-1133">Transmembrane helix</keyword>